<evidence type="ECO:0000313" key="8">
    <source>
        <dbReference type="EMBL" id="CAH0404817.1"/>
    </source>
</evidence>
<feature type="domain" description="Tectonic-1-3" evidence="6">
    <location>
        <begin position="268"/>
        <end position="431"/>
    </location>
</feature>
<dbReference type="PANTHER" id="PTHR14611">
    <property type="entry name" value="TECTONIC FAMILY MEMBER"/>
    <property type="match status" value="1"/>
</dbReference>
<keyword evidence="2 5" id="KW-0732">Signal</keyword>
<evidence type="ECO:0008006" key="10">
    <source>
        <dbReference type="Google" id="ProtNLM"/>
    </source>
</evidence>
<dbReference type="InterPro" id="IPR011677">
    <property type="entry name" value="TCTN1-3_dom"/>
</dbReference>
<dbReference type="InterPro" id="IPR057724">
    <property type="entry name" value="TCTN1-3_N"/>
</dbReference>
<evidence type="ECO:0000256" key="3">
    <source>
        <dbReference type="ARBA" id="ARBA00022794"/>
    </source>
</evidence>
<feature type="signal peptide" evidence="5">
    <location>
        <begin position="1"/>
        <end position="21"/>
    </location>
</feature>
<accession>A0ABN8B8J2</accession>
<organism evidence="8 9">
    <name type="scientific">Chilo suppressalis</name>
    <name type="common">Asiatic rice borer moth</name>
    <dbReference type="NCBI Taxonomy" id="168631"/>
    <lineage>
        <taxon>Eukaryota</taxon>
        <taxon>Metazoa</taxon>
        <taxon>Ecdysozoa</taxon>
        <taxon>Arthropoda</taxon>
        <taxon>Hexapoda</taxon>
        <taxon>Insecta</taxon>
        <taxon>Pterygota</taxon>
        <taxon>Neoptera</taxon>
        <taxon>Endopterygota</taxon>
        <taxon>Lepidoptera</taxon>
        <taxon>Glossata</taxon>
        <taxon>Ditrysia</taxon>
        <taxon>Pyraloidea</taxon>
        <taxon>Crambidae</taxon>
        <taxon>Crambinae</taxon>
        <taxon>Chilo</taxon>
    </lineage>
</organism>
<evidence type="ECO:0000313" key="9">
    <source>
        <dbReference type="Proteomes" id="UP001153292"/>
    </source>
</evidence>
<keyword evidence="9" id="KW-1185">Reference proteome</keyword>
<name>A0ABN8B8J2_CHISP</name>
<reference evidence="8" key="1">
    <citation type="submission" date="2021-12" db="EMBL/GenBank/DDBJ databases">
        <authorList>
            <person name="King R."/>
        </authorList>
    </citation>
    <scope>NUCLEOTIDE SEQUENCE</scope>
</reference>
<evidence type="ECO:0000256" key="2">
    <source>
        <dbReference type="ARBA" id="ARBA00022729"/>
    </source>
</evidence>
<feature type="domain" description="Tectonic-1-3" evidence="6">
    <location>
        <begin position="448"/>
        <end position="641"/>
    </location>
</feature>
<proteinExistence type="inferred from homology"/>
<dbReference type="PANTHER" id="PTHR14611:SF2">
    <property type="entry name" value="TECTONIC"/>
    <property type="match status" value="1"/>
</dbReference>
<evidence type="ECO:0000259" key="6">
    <source>
        <dbReference type="Pfam" id="PF07773"/>
    </source>
</evidence>
<dbReference type="Proteomes" id="UP001153292">
    <property type="component" value="Chromosome 3"/>
</dbReference>
<sequence length="697" mass="80587">MRVITYLGFTLLSILIQFSVMDYIQDNLKLEEEQTDINVTSRKKRYDDMFKSIKQTPHALYYRTHLNKDSLKVSQSMKSYSNLSVPETEMSTMITNSIIDEFYYENISTTEDAFTTETLYSTTEIDNVTEITFYNKKNKTTLQPYVPKENLENKNCGCDLLYRVCDISCCCDNDCSEKDKKLFVNCNDISSHHVEESQYACFEAHGFEVSQREDEINLYDNLFCIVKNNVPSKINLNSKWPDFNAADKAYKWHKTDTSRNTEFERKPYVYGDTIWVLKEGSIWYIDMPSPTVNNYCSGRRPILFLKEENIECTVLLKDLEMFQIFRTSQESHCISVTEQSLNSSVLNCSTLHCTNWSIVICDEDGSKCNYYNKTVHEPSCNESYCVNIALQLEYIFYYYDSKITNVTIKLFVKNVANHIPFMTQVVNVRFIMANVSIDEIIRISGNPGYLYGLPVISSAAESNHTAQFFNNTYRQKRYLTQLDNIDGLCVSYNKTVNFVDFGINKRIKCRYIHSKTDWLKLNSTDACEDIENQIKQLSGLTEKIYVSALGNPADNKEKDWILITSNIQEKDVTYGQFLANNSRLRCNNFIVRISYVFTFADVSEVVTKREYKIIAVNTEVATHNVTISAEDVSTVLTIDTNFVDGTKPKEYEYAGGPHLNIYLPKDFFFPFPSDANCTNKLSVPLMTLCFTIYYQIK</sequence>
<feature type="chain" id="PRO_5046924334" description="Tectonic domain-containing protein" evidence="5">
    <location>
        <begin position="22"/>
        <end position="697"/>
    </location>
</feature>
<keyword evidence="3" id="KW-0970">Cilium biogenesis/degradation</keyword>
<feature type="domain" description="Tectonic-1-3 N-terminal" evidence="7">
    <location>
        <begin position="137"/>
        <end position="234"/>
    </location>
</feature>
<keyword evidence="4" id="KW-0325">Glycoprotein</keyword>
<protein>
    <recommendedName>
        <fullName evidence="10">Tectonic domain-containing protein</fullName>
    </recommendedName>
</protein>
<evidence type="ECO:0000256" key="1">
    <source>
        <dbReference type="ARBA" id="ARBA00007633"/>
    </source>
</evidence>
<gene>
    <name evidence="8" type="ORF">CHILSU_LOCUS8165</name>
</gene>
<dbReference type="InterPro" id="IPR040354">
    <property type="entry name" value="TCTN1-3"/>
</dbReference>
<dbReference type="Pfam" id="PF07773">
    <property type="entry name" value="TCTN_DUF1619"/>
    <property type="match status" value="2"/>
</dbReference>
<evidence type="ECO:0000259" key="7">
    <source>
        <dbReference type="Pfam" id="PF25752"/>
    </source>
</evidence>
<dbReference type="Pfam" id="PF25752">
    <property type="entry name" value="DUF1619_N"/>
    <property type="match status" value="1"/>
</dbReference>
<evidence type="ECO:0000256" key="5">
    <source>
        <dbReference type="SAM" id="SignalP"/>
    </source>
</evidence>
<evidence type="ECO:0000256" key="4">
    <source>
        <dbReference type="ARBA" id="ARBA00023180"/>
    </source>
</evidence>
<comment type="similarity">
    <text evidence="1">Belongs to the tectonic family.</text>
</comment>
<dbReference type="EMBL" id="OU963896">
    <property type="protein sequence ID" value="CAH0404817.1"/>
    <property type="molecule type" value="Genomic_DNA"/>
</dbReference>